<dbReference type="Proteomes" id="UP000245506">
    <property type="component" value="Unassembled WGS sequence"/>
</dbReference>
<feature type="chain" id="PRO_5016385450" evidence="4">
    <location>
        <begin position="22"/>
        <end position="151"/>
    </location>
</feature>
<evidence type="ECO:0000256" key="4">
    <source>
        <dbReference type="SAM" id="SignalP"/>
    </source>
</evidence>
<dbReference type="InterPro" id="IPR014755">
    <property type="entry name" value="Cu-Rt/internalin_Ig-like"/>
</dbReference>
<keyword evidence="2" id="KW-0186">Copper</keyword>
<gene>
    <name evidence="6" type="ORF">DKT75_04135</name>
</gene>
<dbReference type="OrthoDB" id="5568545at2"/>
<evidence type="ECO:0000313" key="6">
    <source>
        <dbReference type="EMBL" id="PWQ98328.1"/>
    </source>
</evidence>
<proteinExistence type="predicted"/>
<accession>A0A317CID7</accession>
<sequence length="151" mass="16484">MNMLKTVMIAGLLTVSASVMAHTGIKSTFPANEQMLEAAPEQLTLSFGAPVRLMKVVLMDGEHKDLEIGFKPTAKADKSFKIAVPKIEMGEYMVSWVSMGKDGHKMSGDFSFMVHGEGMTHDGEHSDAHEAHGESHDEAPKEEHKNDGHAH</sequence>
<dbReference type="InterPro" id="IPR007348">
    <property type="entry name" value="CopC_dom"/>
</dbReference>
<name>A0A317CID7_9GAMM</name>
<dbReference type="SUPFAM" id="SSF81296">
    <property type="entry name" value="E set domains"/>
    <property type="match status" value="1"/>
</dbReference>
<dbReference type="InterPro" id="IPR014756">
    <property type="entry name" value="Ig_E-set"/>
</dbReference>
<dbReference type="Gene3D" id="2.60.40.1220">
    <property type="match status" value="1"/>
</dbReference>
<dbReference type="GO" id="GO:0042597">
    <property type="term" value="C:periplasmic space"/>
    <property type="evidence" value="ECO:0007669"/>
    <property type="project" value="InterPro"/>
</dbReference>
<keyword evidence="1 4" id="KW-0732">Signal</keyword>
<dbReference type="AlphaFoldDB" id="A0A317CID7"/>
<dbReference type="EMBL" id="QGKL01000012">
    <property type="protein sequence ID" value="PWQ98328.1"/>
    <property type="molecule type" value="Genomic_DNA"/>
</dbReference>
<keyword evidence="7" id="KW-1185">Reference proteome</keyword>
<dbReference type="GO" id="GO:0005507">
    <property type="term" value="F:copper ion binding"/>
    <property type="evidence" value="ECO:0007669"/>
    <property type="project" value="InterPro"/>
</dbReference>
<dbReference type="Pfam" id="PF04234">
    <property type="entry name" value="CopC"/>
    <property type="match status" value="1"/>
</dbReference>
<feature type="signal peptide" evidence="4">
    <location>
        <begin position="1"/>
        <end position="21"/>
    </location>
</feature>
<dbReference type="GO" id="GO:0046688">
    <property type="term" value="P:response to copper ion"/>
    <property type="evidence" value="ECO:0007669"/>
    <property type="project" value="InterPro"/>
</dbReference>
<dbReference type="RefSeq" id="WP_109822169.1">
    <property type="nucleotide sequence ID" value="NZ_QGKL01000012.1"/>
</dbReference>
<organism evidence="6 7">
    <name type="scientific">Leucothrix arctica</name>
    <dbReference type="NCBI Taxonomy" id="1481894"/>
    <lineage>
        <taxon>Bacteria</taxon>
        <taxon>Pseudomonadati</taxon>
        <taxon>Pseudomonadota</taxon>
        <taxon>Gammaproteobacteria</taxon>
        <taxon>Thiotrichales</taxon>
        <taxon>Thiotrichaceae</taxon>
        <taxon>Leucothrix</taxon>
    </lineage>
</organism>
<protein>
    <submittedName>
        <fullName evidence="6">Copper resistance protein CopC</fullName>
    </submittedName>
</protein>
<evidence type="ECO:0000256" key="2">
    <source>
        <dbReference type="ARBA" id="ARBA00023008"/>
    </source>
</evidence>
<feature type="region of interest" description="Disordered" evidence="3">
    <location>
        <begin position="117"/>
        <end position="151"/>
    </location>
</feature>
<comment type="caution">
    <text evidence="6">The sequence shown here is derived from an EMBL/GenBank/DDBJ whole genome shotgun (WGS) entry which is preliminary data.</text>
</comment>
<evidence type="ECO:0000259" key="5">
    <source>
        <dbReference type="Pfam" id="PF04234"/>
    </source>
</evidence>
<evidence type="ECO:0000256" key="1">
    <source>
        <dbReference type="ARBA" id="ARBA00022729"/>
    </source>
</evidence>
<reference evidence="6 7" key="1">
    <citation type="submission" date="2018-05" db="EMBL/GenBank/DDBJ databases">
        <title>Leucothrix arctica sp. nov., isolated from Arctic seawater.</title>
        <authorList>
            <person name="Choi A."/>
            <person name="Baek K."/>
        </authorList>
    </citation>
    <scope>NUCLEOTIDE SEQUENCE [LARGE SCALE GENOMIC DNA]</scope>
    <source>
        <strain evidence="6 7">IMCC9719</strain>
    </source>
</reference>
<feature type="domain" description="CopC" evidence="5">
    <location>
        <begin position="22"/>
        <end position="114"/>
    </location>
</feature>
<evidence type="ECO:0000256" key="3">
    <source>
        <dbReference type="SAM" id="MobiDB-lite"/>
    </source>
</evidence>
<evidence type="ECO:0000313" key="7">
    <source>
        <dbReference type="Proteomes" id="UP000245506"/>
    </source>
</evidence>
<feature type="compositionally biased region" description="Basic and acidic residues" evidence="3">
    <location>
        <begin position="118"/>
        <end position="151"/>
    </location>
</feature>